<dbReference type="Proteomes" id="UP000467841">
    <property type="component" value="Unassembled WGS sequence"/>
</dbReference>
<name>A0A6D2KV15_9BRAS</name>
<protein>
    <recommendedName>
        <fullName evidence="3">Ribosomal protein L7/L12 C-terminal domain-containing protein</fullName>
    </recommendedName>
</protein>
<dbReference type="InterPro" id="IPR014719">
    <property type="entry name" value="Ribosomal_bL12_C/ClpS-like"/>
</dbReference>
<dbReference type="EMBL" id="CACVBM020001673">
    <property type="protein sequence ID" value="CAA7057116.1"/>
    <property type="molecule type" value="Genomic_DNA"/>
</dbReference>
<gene>
    <name evidence="1" type="ORF">MERR_LOCUS44352</name>
</gene>
<keyword evidence="2" id="KW-1185">Reference proteome</keyword>
<proteinExistence type="predicted"/>
<accession>A0A6D2KV15</accession>
<dbReference type="SUPFAM" id="SSF54736">
    <property type="entry name" value="ClpS-like"/>
    <property type="match status" value="1"/>
</dbReference>
<dbReference type="AlphaFoldDB" id="A0A6D2KV15"/>
<reference evidence="1" key="1">
    <citation type="submission" date="2020-01" db="EMBL/GenBank/DDBJ databases">
        <authorList>
            <person name="Mishra B."/>
        </authorList>
    </citation>
    <scope>NUCLEOTIDE SEQUENCE [LARGE SCALE GENOMIC DNA]</scope>
</reference>
<evidence type="ECO:0008006" key="3">
    <source>
        <dbReference type="Google" id="ProtNLM"/>
    </source>
</evidence>
<comment type="caution">
    <text evidence="1">The sequence shown here is derived from an EMBL/GenBank/DDBJ whole genome shotgun (WGS) entry which is preliminary data.</text>
</comment>
<sequence length="188" mass="21322">MSRFVQGRRVMTSFMGRFVQGRRVITSRVDHGYPDLRPKRELRYDPRIGPFDFFGRPLPRPIISKAIELLKGLTDEEKYKYGHVFSQLLGLPKPPEEPTTGTFAVKLVEYDDEKLQEVLKEIVWVKDTIKVVKEFAEEEVGASIYAMENLPSVIKEGISEEEADEIIAKLKAAGGVAVKEDAAKKPLE</sequence>
<evidence type="ECO:0000313" key="2">
    <source>
        <dbReference type="Proteomes" id="UP000467841"/>
    </source>
</evidence>
<organism evidence="1 2">
    <name type="scientific">Microthlaspi erraticum</name>
    <dbReference type="NCBI Taxonomy" id="1685480"/>
    <lineage>
        <taxon>Eukaryota</taxon>
        <taxon>Viridiplantae</taxon>
        <taxon>Streptophyta</taxon>
        <taxon>Embryophyta</taxon>
        <taxon>Tracheophyta</taxon>
        <taxon>Spermatophyta</taxon>
        <taxon>Magnoliopsida</taxon>
        <taxon>eudicotyledons</taxon>
        <taxon>Gunneridae</taxon>
        <taxon>Pentapetalae</taxon>
        <taxon>rosids</taxon>
        <taxon>malvids</taxon>
        <taxon>Brassicales</taxon>
        <taxon>Brassicaceae</taxon>
        <taxon>Coluteocarpeae</taxon>
        <taxon>Microthlaspi</taxon>
    </lineage>
</organism>
<dbReference type="OrthoDB" id="1088927at2759"/>
<evidence type="ECO:0000313" key="1">
    <source>
        <dbReference type="EMBL" id="CAA7057116.1"/>
    </source>
</evidence>